<evidence type="ECO:0000313" key="1">
    <source>
        <dbReference type="EMBL" id="RAL13087.1"/>
    </source>
</evidence>
<name>A0A395HZG1_ASPHC</name>
<accession>A0A395HZG1</accession>
<dbReference type="RefSeq" id="XP_025552241.1">
    <property type="nucleotide sequence ID" value="XM_025696298.1"/>
</dbReference>
<dbReference type="EMBL" id="KZ824280">
    <property type="protein sequence ID" value="RAL13087.1"/>
    <property type="molecule type" value="Genomic_DNA"/>
</dbReference>
<sequence>MSSFIHRTIRNFFHSHDKFSRDYEDLELQREAIFETLWETHKSARDLEGWSLGPDELEGLSIVIIPLDLTASRAIDVAPDTTSAAYFVPLRQQFIEQHAMDVSDARTQKRLDNLERHLMPRFSMSLIEYESLDAYSKAGDLCSRLHMEMSTRRLAMKDGSSNLSMITRWRRNIDFFPDPAFTTRTVKSRDGFTSNIHHFYGCSNEPTFPHIKLVLQHSDIVDPEQLLKAEVLAITATMHSRLCAETLRTLDGSFVSFLVMVFTFAEHIGRILTAIHDGEALRISMSAFYNFQRASRETWNLFARYLGGDINRHLSTKKVPIRNVASDAELSPTEAEMTRVRRYARQRRMRPAVLPKLQ</sequence>
<proteinExistence type="predicted"/>
<evidence type="ECO:0000313" key="2">
    <source>
        <dbReference type="Proteomes" id="UP000248961"/>
    </source>
</evidence>
<gene>
    <name evidence="1" type="ORF">BO97DRAFT_413554</name>
</gene>
<dbReference type="OrthoDB" id="4177740at2759"/>
<dbReference type="Proteomes" id="UP000248961">
    <property type="component" value="Unassembled WGS sequence"/>
</dbReference>
<organism evidence="1 2">
    <name type="scientific">Aspergillus homomorphus (strain CBS 101889)</name>
    <dbReference type="NCBI Taxonomy" id="1450537"/>
    <lineage>
        <taxon>Eukaryota</taxon>
        <taxon>Fungi</taxon>
        <taxon>Dikarya</taxon>
        <taxon>Ascomycota</taxon>
        <taxon>Pezizomycotina</taxon>
        <taxon>Eurotiomycetes</taxon>
        <taxon>Eurotiomycetidae</taxon>
        <taxon>Eurotiales</taxon>
        <taxon>Aspergillaceae</taxon>
        <taxon>Aspergillus</taxon>
        <taxon>Aspergillus subgen. Circumdati</taxon>
    </lineage>
</organism>
<keyword evidence="2" id="KW-1185">Reference proteome</keyword>
<reference evidence="1 2" key="1">
    <citation type="submission" date="2018-02" db="EMBL/GenBank/DDBJ databases">
        <title>The genomes of Aspergillus section Nigri reveals drivers in fungal speciation.</title>
        <authorList>
            <consortium name="DOE Joint Genome Institute"/>
            <person name="Vesth T.C."/>
            <person name="Nybo J."/>
            <person name="Theobald S."/>
            <person name="Brandl J."/>
            <person name="Frisvad J.C."/>
            <person name="Nielsen K.F."/>
            <person name="Lyhne E.K."/>
            <person name="Kogle M.E."/>
            <person name="Kuo A."/>
            <person name="Riley R."/>
            <person name="Clum A."/>
            <person name="Nolan M."/>
            <person name="Lipzen A."/>
            <person name="Salamov A."/>
            <person name="Henrissat B."/>
            <person name="Wiebenga A."/>
            <person name="De vries R.P."/>
            <person name="Grigoriev I.V."/>
            <person name="Mortensen U.H."/>
            <person name="Andersen M.R."/>
            <person name="Baker S.E."/>
        </authorList>
    </citation>
    <scope>NUCLEOTIDE SEQUENCE [LARGE SCALE GENOMIC DNA]</scope>
    <source>
        <strain evidence="1 2">CBS 101889</strain>
    </source>
</reference>
<dbReference type="AlphaFoldDB" id="A0A395HZG1"/>
<protein>
    <submittedName>
        <fullName evidence="1">Uncharacterized protein</fullName>
    </submittedName>
</protein>
<dbReference type="GeneID" id="37200587"/>
<dbReference type="VEuPathDB" id="FungiDB:BO97DRAFT_413554"/>